<accession>A0ABQ6DWK2</accession>
<sequence length="258" mass="28982">MTLLAKKTVQSEKQWAEIFSALVSELQLSGNQVSVVLGRDFYQTFDIEKPKVDESELLTTLPFSIKDLISESIFDQVVDYIDVPFQPRKGEQVTAICLPRTRVLMIRDMILAAGCHLQSITIEEVALTHLLGVHEEANILLSQQQNELVLTVVKQGQLYFTHRLRGFNELLPLPLEQVEDALVDGLSLEIQRALDYISSQLRVNTIGALYLAVVCPDIKLLSEKLGVYLARNVLPYAEDEGYDFLSLIAYGALMGEEQ</sequence>
<gene>
    <name evidence="1" type="ORF">GCM10007916_05520</name>
</gene>
<organism evidence="1 2">
    <name type="scientific">Psychromonas marina</name>
    <dbReference type="NCBI Taxonomy" id="88364"/>
    <lineage>
        <taxon>Bacteria</taxon>
        <taxon>Pseudomonadati</taxon>
        <taxon>Pseudomonadota</taxon>
        <taxon>Gammaproteobacteria</taxon>
        <taxon>Alteromonadales</taxon>
        <taxon>Psychromonadaceae</taxon>
        <taxon>Psychromonas</taxon>
    </lineage>
</organism>
<dbReference type="Gene3D" id="3.30.1490.300">
    <property type="match status" value="1"/>
</dbReference>
<dbReference type="Proteomes" id="UP001157353">
    <property type="component" value="Unassembled WGS sequence"/>
</dbReference>
<name>A0ABQ6DWK2_9GAMM</name>
<dbReference type="Gene3D" id="3.30.420.40">
    <property type="match status" value="2"/>
</dbReference>
<proteinExistence type="predicted"/>
<reference evidence="2" key="1">
    <citation type="journal article" date="2019" name="Int. J. Syst. Evol. Microbiol.">
        <title>The Global Catalogue of Microorganisms (GCM) 10K type strain sequencing project: providing services to taxonomists for standard genome sequencing and annotation.</title>
        <authorList>
            <consortium name="The Broad Institute Genomics Platform"/>
            <consortium name="The Broad Institute Genome Sequencing Center for Infectious Disease"/>
            <person name="Wu L."/>
            <person name="Ma J."/>
        </authorList>
    </citation>
    <scope>NUCLEOTIDE SEQUENCE [LARGE SCALE GENOMIC DNA]</scope>
    <source>
        <strain evidence="2">NBRC 103166</strain>
    </source>
</reference>
<dbReference type="InterPro" id="IPR043129">
    <property type="entry name" value="ATPase_NBD"/>
</dbReference>
<protein>
    <submittedName>
        <fullName evidence="1">MSHA biogenesis protein MshI</fullName>
    </submittedName>
</protein>
<evidence type="ECO:0000313" key="1">
    <source>
        <dbReference type="EMBL" id="GLS89485.1"/>
    </source>
</evidence>
<dbReference type="EMBL" id="BSPQ01000001">
    <property type="protein sequence ID" value="GLS89485.1"/>
    <property type="molecule type" value="Genomic_DNA"/>
</dbReference>
<keyword evidence="2" id="KW-1185">Reference proteome</keyword>
<dbReference type="SUPFAM" id="SSF53067">
    <property type="entry name" value="Actin-like ATPase domain"/>
    <property type="match status" value="1"/>
</dbReference>
<comment type="caution">
    <text evidence="1">The sequence shown here is derived from an EMBL/GenBank/DDBJ whole genome shotgun (WGS) entry which is preliminary data.</text>
</comment>
<evidence type="ECO:0000313" key="2">
    <source>
        <dbReference type="Proteomes" id="UP001157353"/>
    </source>
</evidence>